<feature type="region of interest" description="Disordered" evidence="1">
    <location>
        <begin position="1"/>
        <end position="26"/>
    </location>
</feature>
<proteinExistence type="predicted"/>
<gene>
    <name evidence="2" type="ORF">C8N42_1512</name>
</gene>
<organism evidence="2 3">
    <name type="scientific">Celeribacter persicus</name>
    <dbReference type="NCBI Taxonomy" id="1651082"/>
    <lineage>
        <taxon>Bacteria</taxon>
        <taxon>Pseudomonadati</taxon>
        <taxon>Pseudomonadota</taxon>
        <taxon>Alphaproteobacteria</taxon>
        <taxon>Rhodobacterales</taxon>
        <taxon>Roseobacteraceae</taxon>
        <taxon>Celeribacter</taxon>
    </lineage>
</organism>
<keyword evidence="3" id="KW-1185">Reference proteome</keyword>
<evidence type="ECO:0000256" key="1">
    <source>
        <dbReference type="SAM" id="MobiDB-lite"/>
    </source>
</evidence>
<name>A0A2T5GVR2_9RHOB</name>
<reference evidence="2 3" key="1">
    <citation type="submission" date="2018-04" db="EMBL/GenBank/DDBJ databases">
        <title>Genomic Encyclopedia of Archaeal and Bacterial Type Strains, Phase II (KMG-II): from individual species to whole genera.</title>
        <authorList>
            <person name="Goeker M."/>
        </authorList>
    </citation>
    <scope>NUCLEOTIDE SEQUENCE [LARGE SCALE GENOMIC DNA]</scope>
    <source>
        <strain evidence="2 3">DSM 100434</strain>
    </source>
</reference>
<protein>
    <submittedName>
        <fullName evidence="2">Uncharacterized protein</fullName>
    </submittedName>
</protein>
<dbReference type="RefSeq" id="WP_009179395.1">
    <property type="nucleotide sequence ID" value="NZ_QAOH01000051.1"/>
</dbReference>
<dbReference type="AlphaFoldDB" id="A0A2T5GVR2"/>
<comment type="caution">
    <text evidence="2">The sequence shown here is derived from an EMBL/GenBank/DDBJ whole genome shotgun (WGS) entry which is preliminary data.</text>
</comment>
<sequence length="608" mass="66793">MTGRFGVAHPRPGRRASFPEHLPDPGPAAASAIAAGRFEITLAGRTATMDLTRLPGRASLARSFTQALWQACQVGGPAGTVRTAMSLAEAIHRFWRYLDATDSSVQALAEIDVATIEGFDAWMDERGQHPNHRRHQMGDVVMLLRLADAGEPGRLSEEASRRLFYVSTRPGVPPHPRDAYSDSVRVALKAAARADVAAIVQRFRPALKQECETRIDRLEMDAFAEIDRVGFITVKNDLFRQLYGARNYAGISNEGLSDWMHGTRHLLLGDLIALFVLLSLETGLEIEAIKTLRADCLKNPSSGYVEIEYCKRRARHAEWKRLRVRDGGSGTPGGLLRLAIQWTATARGHLKSEQLFTYYCRGRLTDVVLPMQSARKVWVKRHGLQDDDGKPLKLCLPRLRKTHKAAWYRKTGGQLRRFAVGHTVEVAANHYGDIPALRPIHEATIAEALMDAVEDALQPTVLTPEAEANVLAAPSSAQPGFPQGLATDVPALPAGEQDVWLASCSGFYSSPFASSGEACPVPFWGCIECRNGVITTRKLPALMAFLDFVVDQRKVLTEADWRAKFGRVHHRISAQILPQFSEPDLAAARALAASQSAQIYLPPEAGLA</sequence>
<dbReference type="EMBL" id="QAOH01000051">
    <property type="protein sequence ID" value="PTQ63426.1"/>
    <property type="molecule type" value="Genomic_DNA"/>
</dbReference>
<dbReference type="Proteomes" id="UP000244077">
    <property type="component" value="Unassembled WGS sequence"/>
</dbReference>
<dbReference type="OrthoDB" id="7395781at2"/>
<evidence type="ECO:0000313" key="3">
    <source>
        <dbReference type="Proteomes" id="UP000244077"/>
    </source>
</evidence>
<evidence type="ECO:0000313" key="2">
    <source>
        <dbReference type="EMBL" id="PTQ63426.1"/>
    </source>
</evidence>
<accession>A0A2T5GVR2</accession>